<proteinExistence type="predicted"/>
<organism evidence="1 2">
    <name type="scientific">Colletotrichum plurivorum</name>
    <dbReference type="NCBI Taxonomy" id="2175906"/>
    <lineage>
        <taxon>Eukaryota</taxon>
        <taxon>Fungi</taxon>
        <taxon>Dikarya</taxon>
        <taxon>Ascomycota</taxon>
        <taxon>Pezizomycotina</taxon>
        <taxon>Sordariomycetes</taxon>
        <taxon>Hypocreomycetidae</taxon>
        <taxon>Glomerellales</taxon>
        <taxon>Glomerellaceae</taxon>
        <taxon>Colletotrichum</taxon>
        <taxon>Colletotrichum orchidearum species complex</taxon>
    </lineage>
</organism>
<sequence>MKDLLEKPPDDGGIGGSWALPIDYTMGIYPALFAPLVLATLASSLAVSPSASSSRLEARQGKFWNIMTGSEECGSKTANACIVRGGDPTVADDKNPRFSNGNVCQGQTASFQSKFGHPEAQAAGAANPHCVITAKINDSCKINGRSGAQEINLKRNTVKTTALGTPETQGDVEFSGSCGMGTFVGSEIRIV</sequence>
<dbReference type="Proteomes" id="UP000654918">
    <property type="component" value="Unassembled WGS sequence"/>
</dbReference>
<reference evidence="1" key="1">
    <citation type="journal article" date="2020" name="Phytopathology">
        <title>Genome Sequence Resources of Colletotrichum truncatum, C. plurivorum, C. musicola, and C. sojae: Four Species Pathogenic to Soybean (Glycine max).</title>
        <authorList>
            <person name="Rogerio F."/>
            <person name="Boufleur T.R."/>
            <person name="Ciampi-Guillardi M."/>
            <person name="Sukno S.A."/>
            <person name="Thon M.R."/>
            <person name="Massola Junior N.S."/>
            <person name="Baroncelli R."/>
        </authorList>
    </citation>
    <scope>NUCLEOTIDE SEQUENCE</scope>
    <source>
        <strain evidence="1">LFN00145</strain>
    </source>
</reference>
<gene>
    <name evidence="1" type="ORF">CPLU01_11611</name>
</gene>
<dbReference type="AlphaFoldDB" id="A0A8H6N7C6"/>
<accession>A0A8H6N7C6</accession>
<evidence type="ECO:0000313" key="2">
    <source>
        <dbReference type="Proteomes" id="UP000654918"/>
    </source>
</evidence>
<comment type="caution">
    <text evidence="1">The sequence shown here is derived from an EMBL/GenBank/DDBJ whole genome shotgun (WGS) entry which is preliminary data.</text>
</comment>
<dbReference type="EMBL" id="WIGO01000220">
    <property type="protein sequence ID" value="KAF6823112.1"/>
    <property type="molecule type" value="Genomic_DNA"/>
</dbReference>
<keyword evidence="2" id="KW-1185">Reference proteome</keyword>
<name>A0A8H6N7C6_9PEZI</name>
<protein>
    <submittedName>
        <fullName evidence="1">Uncharacterized protein</fullName>
    </submittedName>
</protein>
<evidence type="ECO:0000313" key="1">
    <source>
        <dbReference type="EMBL" id="KAF6823112.1"/>
    </source>
</evidence>